<proteinExistence type="predicted"/>
<keyword evidence="1" id="KW-0472">Membrane</keyword>
<feature type="transmembrane region" description="Helical" evidence="1">
    <location>
        <begin position="32"/>
        <end position="53"/>
    </location>
</feature>
<keyword evidence="1" id="KW-1133">Transmembrane helix</keyword>
<accession>A0A511DDE2</accession>
<comment type="caution">
    <text evidence="2">The sequence shown here is derived from an EMBL/GenBank/DDBJ whole genome shotgun (WGS) entry which is preliminary data.</text>
</comment>
<dbReference type="EMBL" id="BJVJ01000012">
    <property type="protein sequence ID" value="GEL22825.1"/>
    <property type="molecule type" value="Genomic_DNA"/>
</dbReference>
<evidence type="ECO:0000313" key="3">
    <source>
        <dbReference type="Proteomes" id="UP000321685"/>
    </source>
</evidence>
<name>A0A511DDE2_9PSEU</name>
<dbReference type="Proteomes" id="UP000321685">
    <property type="component" value="Unassembled WGS sequence"/>
</dbReference>
<keyword evidence="1" id="KW-0812">Transmembrane</keyword>
<sequence length="60" mass="6342">MYAKVCAVTGGVAVPVGLAGYAVDDLPWPMALLWHVVAVTTLLTAALALLRILPRGRGRR</sequence>
<reference evidence="2 3" key="1">
    <citation type="submission" date="2019-07" db="EMBL/GenBank/DDBJ databases">
        <title>Whole genome shotgun sequence of Pseudonocardia sulfidoxydans NBRC 16205.</title>
        <authorList>
            <person name="Hosoyama A."/>
            <person name="Uohara A."/>
            <person name="Ohji S."/>
            <person name="Ichikawa N."/>
        </authorList>
    </citation>
    <scope>NUCLEOTIDE SEQUENCE [LARGE SCALE GENOMIC DNA]</scope>
    <source>
        <strain evidence="2 3">NBRC 16205</strain>
    </source>
</reference>
<organism evidence="2 3">
    <name type="scientific">Pseudonocardia sulfidoxydans NBRC 16205</name>
    <dbReference type="NCBI Taxonomy" id="1223511"/>
    <lineage>
        <taxon>Bacteria</taxon>
        <taxon>Bacillati</taxon>
        <taxon>Actinomycetota</taxon>
        <taxon>Actinomycetes</taxon>
        <taxon>Pseudonocardiales</taxon>
        <taxon>Pseudonocardiaceae</taxon>
        <taxon>Pseudonocardia</taxon>
    </lineage>
</organism>
<evidence type="ECO:0000256" key="1">
    <source>
        <dbReference type="SAM" id="Phobius"/>
    </source>
</evidence>
<protein>
    <submittedName>
        <fullName evidence="2">Uncharacterized protein</fullName>
    </submittedName>
</protein>
<evidence type="ECO:0000313" key="2">
    <source>
        <dbReference type="EMBL" id="GEL22825.1"/>
    </source>
</evidence>
<gene>
    <name evidence="2" type="ORF">PSU4_17790</name>
</gene>
<dbReference type="RefSeq" id="WP_147104774.1">
    <property type="nucleotide sequence ID" value="NZ_BJVJ01000012.1"/>
</dbReference>
<keyword evidence="3" id="KW-1185">Reference proteome</keyword>
<dbReference type="AlphaFoldDB" id="A0A511DDE2"/>